<proteinExistence type="predicted"/>
<evidence type="ECO:0000313" key="2">
    <source>
        <dbReference type="Proteomes" id="UP000053105"/>
    </source>
</evidence>
<sequence>MQEERLPKVCLREEIRNWKNGLPSKWMSKLVAAMKEVGDGEVIRLLEDEDGRDNLERRYCPDFKELKTEWNQKSYWEDKEQWAKMRCGNIGRAGNKGFKEEKCRLCNVGTENLEHAWTCVEMRKMTKKELVNKVEAEKNKVNKRGRNGWKWLLRGKVKSEMVAKGKG</sequence>
<dbReference type="OrthoDB" id="7700219at2759"/>
<evidence type="ECO:0000313" key="1">
    <source>
        <dbReference type="EMBL" id="KOX74787.1"/>
    </source>
</evidence>
<reference evidence="1 2" key="1">
    <citation type="submission" date="2015-07" db="EMBL/GenBank/DDBJ databases">
        <title>The genome of Melipona quadrifasciata.</title>
        <authorList>
            <person name="Pan H."/>
            <person name="Kapheim K."/>
        </authorList>
    </citation>
    <scope>NUCLEOTIDE SEQUENCE [LARGE SCALE GENOMIC DNA]</scope>
    <source>
        <strain evidence="1">0111107301</strain>
        <tissue evidence="1">Whole body</tissue>
    </source>
</reference>
<dbReference type="EMBL" id="KQ435781">
    <property type="protein sequence ID" value="KOX74787.1"/>
    <property type="molecule type" value="Genomic_DNA"/>
</dbReference>
<dbReference type="STRING" id="166423.A0A0M9A0Q6"/>
<dbReference type="Proteomes" id="UP000053105">
    <property type="component" value="Unassembled WGS sequence"/>
</dbReference>
<protein>
    <submittedName>
        <fullName evidence="1">Uncharacterized protein</fullName>
    </submittedName>
</protein>
<organism evidence="1 2">
    <name type="scientific">Melipona quadrifasciata</name>
    <dbReference type="NCBI Taxonomy" id="166423"/>
    <lineage>
        <taxon>Eukaryota</taxon>
        <taxon>Metazoa</taxon>
        <taxon>Ecdysozoa</taxon>
        <taxon>Arthropoda</taxon>
        <taxon>Hexapoda</taxon>
        <taxon>Insecta</taxon>
        <taxon>Pterygota</taxon>
        <taxon>Neoptera</taxon>
        <taxon>Endopterygota</taxon>
        <taxon>Hymenoptera</taxon>
        <taxon>Apocrita</taxon>
        <taxon>Aculeata</taxon>
        <taxon>Apoidea</taxon>
        <taxon>Anthophila</taxon>
        <taxon>Apidae</taxon>
        <taxon>Melipona</taxon>
    </lineage>
</organism>
<name>A0A0M9A0Q6_9HYME</name>
<gene>
    <name evidence="1" type="ORF">WN51_00394</name>
</gene>
<accession>A0A0M9A0Q6</accession>
<dbReference type="AlphaFoldDB" id="A0A0M9A0Q6"/>
<keyword evidence="2" id="KW-1185">Reference proteome</keyword>